<dbReference type="GO" id="GO:0048038">
    <property type="term" value="F:quinone binding"/>
    <property type="evidence" value="ECO:0007669"/>
    <property type="project" value="TreeGrafter"/>
</dbReference>
<keyword evidence="2" id="KW-0560">Oxidoreductase</keyword>
<dbReference type="SUPFAM" id="SSF51735">
    <property type="entry name" value="NAD(P)-binding Rossmann-fold domains"/>
    <property type="match status" value="1"/>
</dbReference>
<dbReference type="PRINTS" id="PR00080">
    <property type="entry name" value="SDRFAMILY"/>
</dbReference>
<dbReference type="InterPro" id="IPR002347">
    <property type="entry name" value="SDR_fam"/>
</dbReference>
<dbReference type="PATRIC" id="fig|1286631.3.peg.3597"/>
<dbReference type="STRING" id="34103.SAMN05421778_12918"/>
<proteinExistence type="inferred from homology"/>
<comment type="caution">
    <text evidence="4">The sequence shown here is derived from an EMBL/GenBank/DDBJ whole genome shotgun (WGS) entry which is preliminary data.</text>
</comment>
<dbReference type="PANTHER" id="PTHR42760">
    <property type="entry name" value="SHORT-CHAIN DEHYDROGENASES/REDUCTASES FAMILY MEMBER"/>
    <property type="match status" value="1"/>
</dbReference>
<reference evidence="4 5" key="1">
    <citation type="journal article" date="2014" name="FEMS Microbiol. Ecol.">
        <title>Sphaerotilus natans encrusted with nanoball-shaped Fe(III) oxide minerals formed by nitrate-reducing mixotrophic Fe(II) oxidation.</title>
        <authorList>
            <person name="Park S."/>
            <person name="Kim D.H."/>
            <person name="Lee J.H."/>
            <person name="Hur H.G."/>
        </authorList>
    </citation>
    <scope>NUCLEOTIDE SEQUENCE [LARGE SCALE GENOMIC DNA]</scope>
    <source>
        <strain evidence="4 5">DSM 6575</strain>
    </source>
</reference>
<dbReference type="InterPro" id="IPR057326">
    <property type="entry name" value="KR_dom"/>
</dbReference>
<accession>A0A059KGX8</accession>
<dbReference type="PRINTS" id="PR00081">
    <property type="entry name" value="GDHRDH"/>
</dbReference>
<dbReference type="eggNOG" id="COG1028">
    <property type="taxonomic scope" value="Bacteria"/>
</dbReference>
<dbReference type="CDD" id="cd05233">
    <property type="entry name" value="SDR_c"/>
    <property type="match status" value="1"/>
</dbReference>
<protein>
    <submittedName>
        <fullName evidence="4">Short-chain dehydrogenase/reductase SDR</fullName>
    </submittedName>
</protein>
<dbReference type="GO" id="GO:0006633">
    <property type="term" value="P:fatty acid biosynthetic process"/>
    <property type="evidence" value="ECO:0007669"/>
    <property type="project" value="TreeGrafter"/>
</dbReference>
<dbReference type="FunFam" id="3.40.50.720:FF:000084">
    <property type="entry name" value="Short-chain dehydrogenase reductase"/>
    <property type="match status" value="1"/>
</dbReference>
<dbReference type="EMBL" id="AZRA01000118">
    <property type="protein sequence ID" value="KDB50706.1"/>
    <property type="molecule type" value="Genomic_DNA"/>
</dbReference>
<dbReference type="SMART" id="SM00822">
    <property type="entry name" value="PKS_KR"/>
    <property type="match status" value="1"/>
</dbReference>
<dbReference type="Pfam" id="PF13561">
    <property type="entry name" value="adh_short_C2"/>
    <property type="match status" value="1"/>
</dbReference>
<dbReference type="Gene3D" id="3.40.50.720">
    <property type="entry name" value="NAD(P)-binding Rossmann-like Domain"/>
    <property type="match status" value="1"/>
</dbReference>
<evidence type="ECO:0000313" key="4">
    <source>
        <dbReference type="EMBL" id="KDB50706.1"/>
    </source>
</evidence>
<comment type="similarity">
    <text evidence="1">Belongs to the short-chain dehydrogenases/reductases (SDR) family.</text>
</comment>
<dbReference type="InterPro" id="IPR036291">
    <property type="entry name" value="NAD(P)-bd_dom_sf"/>
</dbReference>
<dbReference type="PANTHER" id="PTHR42760:SF133">
    <property type="entry name" value="3-OXOACYL-[ACYL-CARRIER-PROTEIN] REDUCTASE"/>
    <property type="match status" value="1"/>
</dbReference>
<evidence type="ECO:0000313" key="5">
    <source>
        <dbReference type="Proteomes" id="UP000026714"/>
    </source>
</evidence>
<sequence length="266" mass="28142">MNRTGSDTPTPARRKALVTGGATGIGRAAVLELARHGFDVALVYGSSATAAEATAAEARALGAQVLTLQCDVADDEAVRRTLAAVGEVFGHLDALVNNAGTTANWTMRDLESLDMAEWDRTFAVNVKGTFQVARAAVPWLKKSRQAGGSPAIVNTASIVGLRPGPQPLPYAASKAAVVNLTKTLAWNLGPHIRVNAVAPGWMEGEWMERMLGDRYDELMGNRARATPLKRCVTAEDVAEVMLNLITANRFVTGEVVVIDGGFTAST</sequence>
<evidence type="ECO:0000256" key="2">
    <source>
        <dbReference type="ARBA" id="ARBA00023002"/>
    </source>
</evidence>
<evidence type="ECO:0000256" key="1">
    <source>
        <dbReference type="ARBA" id="ARBA00006484"/>
    </source>
</evidence>
<gene>
    <name evidence="4" type="ORF">X805_36930</name>
</gene>
<dbReference type="GO" id="GO:0016616">
    <property type="term" value="F:oxidoreductase activity, acting on the CH-OH group of donors, NAD or NADP as acceptor"/>
    <property type="evidence" value="ECO:0007669"/>
    <property type="project" value="UniProtKB-ARBA"/>
</dbReference>
<keyword evidence="5" id="KW-1185">Reference proteome</keyword>
<organism evidence="4 5">
    <name type="scientific">Sphaerotilus natans subsp. natans DSM 6575</name>
    <dbReference type="NCBI Taxonomy" id="1286631"/>
    <lineage>
        <taxon>Bacteria</taxon>
        <taxon>Pseudomonadati</taxon>
        <taxon>Pseudomonadota</taxon>
        <taxon>Betaproteobacteria</taxon>
        <taxon>Burkholderiales</taxon>
        <taxon>Sphaerotilaceae</taxon>
        <taxon>Sphaerotilus</taxon>
    </lineage>
</organism>
<dbReference type="RefSeq" id="WP_037485159.1">
    <property type="nucleotide sequence ID" value="NZ_AZRA01000118.1"/>
</dbReference>
<dbReference type="Proteomes" id="UP000026714">
    <property type="component" value="Unassembled WGS sequence"/>
</dbReference>
<feature type="domain" description="Ketoreductase" evidence="3">
    <location>
        <begin position="14"/>
        <end position="204"/>
    </location>
</feature>
<name>A0A059KGX8_9BURK</name>
<dbReference type="AlphaFoldDB" id="A0A059KGX8"/>
<evidence type="ECO:0000259" key="3">
    <source>
        <dbReference type="SMART" id="SM00822"/>
    </source>
</evidence>